<evidence type="ECO:0008006" key="5">
    <source>
        <dbReference type="Google" id="ProtNLM"/>
    </source>
</evidence>
<evidence type="ECO:0000256" key="1">
    <source>
        <dbReference type="SAM" id="MobiDB-lite"/>
    </source>
</evidence>
<evidence type="ECO:0000313" key="4">
    <source>
        <dbReference type="Proteomes" id="UP000518752"/>
    </source>
</evidence>
<feature type="region of interest" description="Disordered" evidence="1">
    <location>
        <begin position="166"/>
        <end position="213"/>
    </location>
</feature>
<evidence type="ECO:0000256" key="2">
    <source>
        <dbReference type="SAM" id="Phobius"/>
    </source>
</evidence>
<comment type="caution">
    <text evidence="3">The sequence shown here is derived from an EMBL/GenBank/DDBJ whole genome shotgun (WGS) entry which is preliminary data.</text>
</comment>
<feature type="transmembrane region" description="Helical" evidence="2">
    <location>
        <begin position="243"/>
        <end position="265"/>
    </location>
</feature>
<feature type="region of interest" description="Disordered" evidence="1">
    <location>
        <begin position="1"/>
        <end position="31"/>
    </location>
</feature>
<keyword evidence="2" id="KW-0812">Transmembrane</keyword>
<organism evidence="3 4">
    <name type="scientific">Collybiopsis confluens</name>
    <dbReference type="NCBI Taxonomy" id="2823264"/>
    <lineage>
        <taxon>Eukaryota</taxon>
        <taxon>Fungi</taxon>
        <taxon>Dikarya</taxon>
        <taxon>Basidiomycota</taxon>
        <taxon>Agaricomycotina</taxon>
        <taxon>Agaricomycetes</taxon>
        <taxon>Agaricomycetidae</taxon>
        <taxon>Agaricales</taxon>
        <taxon>Marasmiineae</taxon>
        <taxon>Omphalotaceae</taxon>
        <taxon>Collybiopsis</taxon>
    </lineage>
</organism>
<sequence length="305" mass="33830">MHRFTRPYSHTVDSITSSGPGQLQETENGGLEMVMPMKQKTQEEQDKEDDQARRKALKDLVQSWQDRLQLITLITTFLASVEASMLQVTLPDDSDPNSSSGWSKAANAGFMASLVLHLWASFVSFFASFFLVRFKVQEAKREERQAEAGHPNSTPHVPTSLEKSAHNLTHSPESASPKSMSHPRNSSEVENGYDTLTSEKTRRRRNPSPGPAPALWSANPQLVQCGPFQRQPPVNLLSRCHTLCLVATALGFILAMVGVLCYAWSAQARSVAIITTASIGLCLLSIVFIVLPQSEMPKQRFFLYD</sequence>
<evidence type="ECO:0000313" key="3">
    <source>
        <dbReference type="EMBL" id="KAF5393460.1"/>
    </source>
</evidence>
<proteinExistence type="predicted"/>
<feature type="compositionally biased region" description="Polar residues" evidence="1">
    <location>
        <begin position="166"/>
        <end position="198"/>
    </location>
</feature>
<reference evidence="3 4" key="1">
    <citation type="journal article" date="2020" name="ISME J.">
        <title>Uncovering the hidden diversity of litter-decomposition mechanisms in mushroom-forming fungi.</title>
        <authorList>
            <person name="Floudas D."/>
            <person name="Bentzer J."/>
            <person name="Ahren D."/>
            <person name="Johansson T."/>
            <person name="Persson P."/>
            <person name="Tunlid A."/>
        </authorList>
    </citation>
    <scope>NUCLEOTIDE SEQUENCE [LARGE SCALE GENOMIC DNA]</scope>
    <source>
        <strain evidence="3 4">CBS 406.79</strain>
    </source>
</reference>
<dbReference type="AlphaFoldDB" id="A0A8H5I1N6"/>
<protein>
    <recommendedName>
        <fullName evidence="5">Transmembrane protein</fullName>
    </recommendedName>
</protein>
<feature type="compositionally biased region" description="Polar residues" evidence="1">
    <location>
        <begin position="11"/>
        <end position="27"/>
    </location>
</feature>
<keyword evidence="2" id="KW-0472">Membrane</keyword>
<keyword evidence="2" id="KW-1133">Transmembrane helix</keyword>
<feature type="transmembrane region" description="Helical" evidence="2">
    <location>
        <begin position="110"/>
        <end position="132"/>
    </location>
</feature>
<keyword evidence="4" id="KW-1185">Reference proteome</keyword>
<gene>
    <name evidence="3" type="ORF">D9757_000479</name>
</gene>
<feature type="transmembrane region" description="Helical" evidence="2">
    <location>
        <begin position="70"/>
        <end position="90"/>
    </location>
</feature>
<dbReference type="OrthoDB" id="2653987at2759"/>
<dbReference type="Proteomes" id="UP000518752">
    <property type="component" value="Unassembled WGS sequence"/>
</dbReference>
<dbReference type="EMBL" id="JAACJN010000002">
    <property type="protein sequence ID" value="KAF5393460.1"/>
    <property type="molecule type" value="Genomic_DNA"/>
</dbReference>
<accession>A0A8H5I1N6</accession>
<feature type="transmembrane region" description="Helical" evidence="2">
    <location>
        <begin position="271"/>
        <end position="291"/>
    </location>
</feature>
<name>A0A8H5I1N6_9AGAR</name>